<reference evidence="2" key="2">
    <citation type="submission" date="2020-05" db="UniProtKB">
        <authorList>
            <consortium name="EnsemblMetazoa"/>
        </authorList>
    </citation>
    <scope>IDENTIFICATION</scope>
    <source>
        <strain evidence="2">ACHKN1017</strain>
    </source>
</reference>
<dbReference type="PANTHER" id="PTHR47331">
    <property type="entry name" value="PHD-TYPE DOMAIN-CONTAINING PROTEIN"/>
    <property type="match status" value="1"/>
</dbReference>
<dbReference type="AlphaFoldDB" id="A0A182KFS4"/>
<dbReference type="Proteomes" id="UP000075881">
    <property type="component" value="Unassembled WGS sequence"/>
</dbReference>
<accession>A0A182KFS4</accession>
<sequence>MEQQPTRRMPCEEPATPWANPETERERIPSGPNGASSTSGALRDAASLSEGSTVGDVTSYEWVNSNAEKLHRHEFITPKEDTHRHVPAAGSKIPLEAVLRKTGWSKEYDTRKATRDSEETLTASESSRSPNAVPRILIGVNNCSLSQPLKIVEGKCDEPVACKTRLGWVVYGPCSKARPAFERGLFHICACDGSPEDQLSTVVKEYFNLESIDIYKPANTLQSKDNERALAILEQETKQQGGRYETGLLWRYDDPDLPCNKAVTMKRYVWL</sequence>
<proteinExistence type="predicted"/>
<keyword evidence="3" id="KW-1185">Reference proteome</keyword>
<evidence type="ECO:0000313" key="2">
    <source>
        <dbReference type="EnsemblMetazoa" id="ACHR009612-PA"/>
    </source>
</evidence>
<name>A0A182KFS4_9DIPT</name>
<feature type="region of interest" description="Disordered" evidence="1">
    <location>
        <begin position="1"/>
        <end position="53"/>
    </location>
</feature>
<dbReference type="STRING" id="43041.A0A182KFS4"/>
<dbReference type="EnsemblMetazoa" id="ACHR009612-RA">
    <property type="protein sequence ID" value="ACHR009612-PA"/>
    <property type="gene ID" value="ACHR009612"/>
</dbReference>
<evidence type="ECO:0000313" key="3">
    <source>
        <dbReference type="Proteomes" id="UP000075881"/>
    </source>
</evidence>
<organism evidence="2 3">
    <name type="scientific">Anopheles christyi</name>
    <dbReference type="NCBI Taxonomy" id="43041"/>
    <lineage>
        <taxon>Eukaryota</taxon>
        <taxon>Metazoa</taxon>
        <taxon>Ecdysozoa</taxon>
        <taxon>Arthropoda</taxon>
        <taxon>Hexapoda</taxon>
        <taxon>Insecta</taxon>
        <taxon>Pterygota</taxon>
        <taxon>Neoptera</taxon>
        <taxon>Endopterygota</taxon>
        <taxon>Diptera</taxon>
        <taxon>Nematocera</taxon>
        <taxon>Culicoidea</taxon>
        <taxon>Culicidae</taxon>
        <taxon>Anophelinae</taxon>
        <taxon>Anopheles</taxon>
    </lineage>
</organism>
<evidence type="ECO:0000256" key="1">
    <source>
        <dbReference type="SAM" id="MobiDB-lite"/>
    </source>
</evidence>
<dbReference type="PANTHER" id="PTHR47331:SF5">
    <property type="entry name" value="RIBONUCLEASE H"/>
    <property type="match status" value="1"/>
</dbReference>
<feature type="region of interest" description="Disordered" evidence="1">
    <location>
        <begin position="108"/>
        <end position="128"/>
    </location>
</feature>
<protein>
    <submittedName>
        <fullName evidence="2">Uncharacterized protein</fullName>
    </submittedName>
</protein>
<reference evidence="3" key="1">
    <citation type="submission" date="2013-03" db="EMBL/GenBank/DDBJ databases">
        <title>The Genome Sequence of Anopheles christyi ACHKN1017.</title>
        <authorList>
            <consortium name="The Broad Institute Genomics Platform"/>
            <person name="Neafsey D.E."/>
            <person name="Besansky N."/>
            <person name="Walker B."/>
            <person name="Young S.K."/>
            <person name="Zeng Q."/>
            <person name="Gargeya S."/>
            <person name="Fitzgerald M."/>
            <person name="Haas B."/>
            <person name="Abouelleil A."/>
            <person name="Allen A.W."/>
            <person name="Alvarado L."/>
            <person name="Arachchi H.M."/>
            <person name="Berlin A.M."/>
            <person name="Chapman S.B."/>
            <person name="Gainer-Dewar J."/>
            <person name="Goldberg J."/>
            <person name="Griggs A."/>
            <person name="Gujja S."/>
            <person name="Hansen M."/>
            <person name="Howarth C."/>
            <person name="Imamovic A."/>
            <person name="Ireland A."/>
            <person name="Larimer J."/>
            <person name="McCowan C."/>
            <person name="Murphy C."/>
            <person name="Pearson M."/>
            <person name="Poon T.W."/>
            <person name="Priest M."/>
            <person name="Roberts A."/>
            <person name="Saif S."/>
            <person name="Shea T."/>
            <person name="Sisk P."/>
            <person name="Sykes S."/>
            <person name="Wortman J."/>
            <person name="Nusbaum C."/>
            <person name="Birren B."/>
        </authorList>
    </citation>
    <scope>NUCLEOTIDE SEQUENCE [LARGE SCALE GENOMIC DNA]</scope>
    <source>
        <strain evidence="3">ACHKN1017</strain>
    </source>
</reference>
<feature type="compositionally biased region" description="Basic and acidic residues" evidence="1">
    <location>
        <begin position="108"/>
        <end position="118"/>
    </location>
</feature>
<dbReference type="VEuPathDB" id="VectorBase:ACHR009612"/>